<organism evidence="2 3">
    <name type="scientific">Christensenella tenuis</name>
    <dbReference type="NCBI Taxonomy" id="2763033"/>
    <lineage>
        <taxon>Bacteria</taxon>
        <taxon>Bacillati</taxon>
        <taxon>Bacillota</taxon>
        <taxon>Clostridia</taxon>
        <taxon>Christensenellales</taxon>
        <taxon>Christensenellaceae</taxon>
        <taxon>Christensenella</taxon>
    </lineage>
</organism>
<evidence type="ECO:0000259" key="1">
    <source>
        <dbReference type="PROSITE" id="PS51704"/>
    </source>
</evidence>
<name>A0ABR7ECQ4_9FIRM</name>
<evidence type="ECO:0000313" key="3">
    <source>
        <dbReference type="Proteomes" id="UP000606889"/>
    </source>
</evidence>
<feature type="domain" description="GP-PDE" evidence="1">
    <location>
        <begin position="33"/>
        <end position="273"/>
    </location>
</feature>
<dbReference type="InterPro" id="IPR030395">
    <property type="entry name" value="GP_PDE_dom"/>
</dbReference>
<dbReference type="Proteomes" id="UP000606889">
    <property type="component" value="Unassembled WGS sequence"/>
</dbReference>
<dbReference type="PANTHER" id="PTHR46211:SF1">
    <property type="entry name" value="GLYCEROPHOSPHODIESTER PHOSPHODIESTERASE, CYTOPLASMIC"/>
    <property type="match status" value="1"/>
</dbReference>
<sequence>MFGIILILVCIGLFFLYFFMTMGKPVYDCWLKDYDYAHRGLHSEEVPENSIPAFEHAIRQGYAIELDVHRSKDGILVVFHDDDLERMTGRKGRIEDLALTELQTLRLAGTEEKIPTFDAVLKAVGGKVPLLIELKNTGRAGRLEVDVCERLKGYEGKFAVQSFSPYSMRWFYKHAPQVLRGQLSATFEEGAEAIPAWQRWGLRHLLTNVMCRPNFINYEKNGVKQPIVERLRKSGVPVFAWTIRSEEERKAAEPYIDALVFEQFEPQGGKHAQ</sequence>
<dbReference type="Gene3D" id="3.20.20.190">
    <property type="entry name" value="Phosphatidylinositol (PI) phosphodiesterase"/>
    <property type="match status" value="1"/>
</dbReference>
<dbReference type="RefSeq" id="WP_186856493.1">
    <property type="nucleotide sequence ID" value="NZ_JACOON010000001.1"/>
</dbReference>
<dbReference type="EMBL" id="JACOON010000001">
    <property type="protein sequence ID" value="MBC5646963.1"/>
    <property type="molecule type" value="Genomic_DNA"/>
</dbReference>
<comment type="caution">
    <text evidence="2">The sequence shown here is derived from an EMBL/GenBank/DDBJ whole genome shotgun (WGS) entry which is preliminary data.</text>
</comment>
<keyword evidence="3" id="KW-1185">Reference proteome</keyword>
<reference evidence="2 3" key="1">
    <citation type="submission" date="2020-08" db="EMBL/GenBank/DDBJ databases">
        <title>Genome public.</title>
        <authorList>
            <person name="Liu C."/>
            <person name="Sun Q."/>
        </authorList>
    </citation>
    <scope>NUCLEOTIDE SEQUENCE [LARGE SCALE GENOMIC DNA]</scope>
    <source>
        <strain evidence="2 3">NSJ-35</strain>
    </source>
</reference>
<evidence type="ECO:0000313" key="2">
    <source>
        <dbReference type="EMBL" id="MBC5646963.1"/>
    </source>
</evidence>
<dbReference type="PANTHER" id="PTHR46211">
    <property type="entry name" value="GLYCEROPHOSPHORYL DIESTER PHOSPHODIESTERASE"/>
    <property type="match status" value="1"/>
</dbReference>
<dbReference type="InterPro" id="IPR017946">
    <property type="entry name" value="PLC-like_Pdiesterase_TIM-brl"/>
</dbReference>
<gene>
    <name evidence="2" type="ORF">H8S18_01235</name>
</gene>
<accession>A0ABR7ECQ4</accession>
<proteinExistence type="predicted"/>
<dbReference type="Pfam" id="PF03009">
    <property type="entry name" value="GDPD"/>
    <property type="match status" value="1"/>
</dbReference>
<protein>
    <submittedName>
        <fullName evidence="2">Glycerophosphodiester phosphodiesterase</fullName>
    </submittedName>
</protein>
<dbReference type="PROSITE" id="PS51704">
    <property type="entry name" value="GP_PDE"/>
    <property type="match status" value="1"/>
</dbReference>
<dbReference type="SUPFAM" id="SSF51695">
    <property type="entry name" value="PLC-like phosphodiesterases"/>
    <property type="match status" value="1"/>
</dbReference>